<evidence type="ECO:0000256" key="1">
    <source>
        <dbReference type="SAM" id="MobiDB-lite"/>
    </source>
</evidence>
<dbReference type="AlphaFoldDB" id="A0A9W8XUG9"/>
<dbReference type="OrthoDB" id="5223508at2759"/>
<accession>A0A9W8XUG9</accession>
<organism evidence="2 3">
    <name type="scientific">Didymosphaeria variabile</name>
    <dbReference type="NCBI Taxonomy" id="1932322"/>
    <lineage>
        <taxon>Eukaryota</taxon>
        <taxon>Fungi</taxon>
        <taxon>Dikarya</taxon>
        <taxon>Ascomycota</taxon>
        <taxon>Pezizomycotina</taxon>
        <taxon>Dothideomycetes</taxon>
        <taxon>Pleosporomycetidae</taxon>
        <taxon>Pleosporales</taxon>
        <taxon>Massarineae</taxon>
        <taxon>Didymosphaeriaceae</taxon>
        <taxon>Didymosphaeria</taxon>
    </lineage>
</organism>
<keyword evidence="3" id="KW-1185">Reference proteome</keyword>
<proteinExistence type="predicted"/>
<dbReference type="Pfam" id="PF26163">
    <property type="entry name" value="mS26"/>
    <property type="match status" value="1"/>
</dbReference>
<dbReference type="GeneID" id="80906898"/>
<dbReference type="Proteomes" id="UP001140513">
    <property type="component" value="Unassembled WGS sequence"/>
</dbReference>
<dbReference type="CDD" id="cd23703">
    <property type="entry name" value="mS26_PET12"/>
    <property type="match status" value="1"/>
</dbReference>
<sequence length="305" mass="33774">MPPRIPVRFPWAAREATPMINASLATRSFSSTAPTLALGPESPNYIEVPKPAQPTFPLKPAVKGHLPVPRDVFKTRSPLSKESEDFIAQATQDAKKVARPGPWNKDAEYRLYKQRLADARKKALREGVKELHERKVTTDETFTAQIEQSNAERRRLAMAPPRAVDILTQTSISKGVRDFLGDALPSTPRVVIAAQRKNAYEKRLARQEAVRRSRLHDLYTNAREFIVSEEQLDEAIEKAFGTDERPVRWHVGGQTSPTGTGASPWEGGVPEGVSERLQKLKGGEGVGLAKERVKKVAEALTGGKM</sequence>
<protein>
    <submittedName>
        <fullName evidence="2">Uncharacterized protein</fullName>
    </submittedName>
</protein>
<feature type="region of interest" description="Disordered" evidence="1">
    <location>
        <begin position="249"/>
        <end position="271"/>
    </location>
</feature>
<evidence type="ECO:0000313" key="3">
    <source>
        <dbReference type="Proteomes" id="UP001140513"/>
    </source>
</evidence>
<gene>
    <name evidence="2" type="ORF">N0V89_003368</name>
</gene>
<evidence type="ECO:0000313" key="2">
    <source>
        <dbReference type="EMBL" id="KAJ4358784.1"/>
    </source>
</evidence>
<name>A0A9W8XUG9_9PLEO</name>
<dbReference type="RefSeq" id="XP_056075643.1">
    <property type="nucleotide sequence ID" value="XM_056212170.1"/>
</dbReference>
<dbReference type="InterPro" id="IPR058940">
    <property type="entry name" value="mS26_fungi"/>
</dbReference>
<comment type="caution">
    <text evidence="2">The sequence shown here is derived from an EMBL/GenBank/DDBJ whole genome shotgun (WGS) entry which is preliminary data.</text>
</comment>
<reference evidence="2" key="1">
    <citation type="submission" date="2022-10" db="EMBL/GenBank/DDBJ databases">
        <title>Tapping the CABI collections for fungal endophytes: first genome assemblies for Collariella, Neodidymelliopsis, Ascochyta clinopodiicola, Didymella pomorum, Didymosphaeria variabile, Neocosmospora piperis and Neocucurbitaria cava.</title>
        <authorList>
            <person name="Hill R."/>
        </authorList>
    </citation>
    <scope>NUCLEOTIDE SEQUENCE</scope>
    <source>
        <strain evidence="2">IMI 356815</strain>
    </source>
</reference>
<dbReference type="EMBL" id="JAPEUX010000002">
    <property type="protein sequence ID" value="KAJ4358784.1"/>
    <property type="molecule type" value="Genomic_DNA"/>
</dbReference>